<dbReference type="Proteomes" id="UP000182248">
    <property type="component" value="Unassembled WGS sequence"/>
</dbReference>
<dbReference type="EMBL" id="FPJE01000002">
    <property type="protein sequence ID" value="SFW18369.1"/>
    <property type="molecule type" value="Genomic_DNA"/>
</dbReference>
<feature type="domain" description="Succinylglutamate desuccinylase/Aspartoacylase catalytic" evidence="5">
    <location>
        <begin position="65"/>
        <end position="257"/>
    </location>
</feature>
<dbReference type="RefSeq" id="WP_072315695.1">
    <property type="nucleotide sequence ID" value="NZ_FPJE01000002.1"/>
</dbReference>
<evidence type="ECO:0000256" key="3">
    <source>
        <dbReference type="ARBA" id="ARBA00022801"/>
    </source>
</evidence>
<evidence type="ECO:0000313" key="7">
    <source>
        <dbReference type="Proteomes" id="UP000182248"/>
    </source>
</evidence>
<dbReference type="Pfam" id="PF24827">
    <property type="entry name" value="AstE_AspA_cat"/>
    <property type="match status" value="1"/>
</dbReference>
<accession>A0A1K1M5L6</accession>
<keyword evidence="4" id="KW-0862">Zinc</keyword>
<dbReference type="InterPro" id="IPR053138">
    <property type="entry name" value="N-alpha-Ac-DABA_deacetylase"/>
</dbReference>
<evidence type="ECO:0000313" key="6">
    <source>
        <dbReference type="EMBL" id="SFW18369.1"/>
    </source>
</evidence>
<sequence length="348" mass="38164">MTITLLRTVFLFLYGILPTFLIAQDTPLQATYPADTGRTDTLIKIADAQHEALLPVSIIRGKQQGPVFTIVAGIHGYEYPPIIAVQRILAELRPEALNGTLVIIPIANTPAFFGRAVFLNPQDKKNLNRVFPGDPQGSVTERIADYIARHIIPGSDVFLDIHAGDAGEDLLPFVCYYDKKDSPEQLALAEKLTTAAGFRYNVVYPYTITATEPAQYAFKHATQQGVTALSIEAGKLGNVQKDAVMLIRESIYNMLDEMDMYAAPSATDPGEQLWITGQHYVKSPEQGIFYSDLKSGDHVAKGQPLGYITDVFGKDRKEIRSPADGIILYKTGTPPVNTGETLYCIGTP</sequence>
<dbReference type="PANTHER" id="PTHR37326">
    <property type="entry name" value="BLL3975 PROTEIN"/>
    <property type="match status" value="1"/>
</dbReference>
<dbReference type="OrthoDB" id="9782876at2"/>
<dbReference type="PIRSF" id="PIRSF039012">
    <property type="entry name" value="ASP"/>
    <property type="match status" value="1"/>
</dbReference>
<organism evidence="6 7">
    <name type="scientific">Sinomicrobium oceani</name>
    <dbReference type="NCBI Taxonomy" id="1150368"/>
    <lineage>
        <taxon>Bacteria</taxon>
        <taxon>Pseudomonadati</taxon>
        <taxon>Bacteroidota</taxon>
        <taxon>Flavobacteriia</taxon>
        <taxon>Flavobacteriales</taxon>
        <taxon>Flavobacteriaceae</taxon>
        <taxon>Sinomicrobium</taxon>
    </lineage>
</organism>
<keyword evidence="3" id="KW-0378">Hydrolase</keyword>
<dbReference type="GO" id="GO:0016788">
    <property type="term" value="F:hydrolase activity, acting on ester bonds"/>
    <property type="evidence" value="ECO:0007669"/>
    <property type="project" value="InterPro"/>
</dbReference>
<proteinExistence type="predicted"/>
<evidence type="ECO:0000256" key="4">
    <source>
        <dbReference type="ARBA" id="ARBA00022833"/>
    </source>
</evidence>
<dbReference type="AlphaFoldDB" id="A0A1K1M5L6"/>
<evidence type="ECO:0000256" key="1">
    <source>
        <dbReference type="ARBA" id="ARBA00001947"/>
    </source>
</evidence>
<dbReference type="InterPro" id="IPR043795">
    <property type="entry name" value="N-alpha-Ac-DABA-like"/>
</dbReference>
<dbReference type="GO" id="GO:0046872">
    <property type="term" value="F:metal ion binding"/>
    <property type="evidence" value="ECO:0007669"/>
    <property type="project" value="UniProtKB-KW"/>
</dbReference>
<evidence type="ECO:0000256" key="2">
    <source>
        <dbReference type="ARBA" id="ARBA00022723"/>
    </source>
</evidence>
<reference evidence="6 7" key="1">
    <citation type="submission" date="2016-11" db="EMBL/GenBank/DDBJ databases">
        <authorList>
            <person name="Jaros S."/>
            <person name="Januszkiewicz K."/>
            <person name="Wedrychowicz H."/>
        </authorList>
    </citation>
    <scope>NUCLEOTIDE SEQUENCE [LARGE SCALE GENOMIC DNA]</scope>
    <source>
        <strain evidence="6 7">CGMCC 1.12145</strain>
    </source>
</reference>
<dbReference type="GO" id="GO:0016811">
    <property type="term" value="F:hydrolase activity, acting on carbon-nitrogen (but not peptide) bonds, in linear amides"/>
    <property type="evidence" value="ECO:0007669"/>
    <property type="project" value="InterPro"/>
</dbReference>
<dbReference type="InterPro" id="IPR055438">
    <property type="entry name" value="AstE_AspA_cat"/>
</dbReference>
<comment type="cofactor">
    <cofactor evidence="1">
        <name>Zn(2+)</name>
        <dbReference type="ChEBI" id="CHEBI:29105"/>
    </cofactor>
</comment>
<gene>
    <name evidence="6" type="ORF">SAMN02927921_00394</name>
</gene>
<name>A0A1K1M5L6_9FLAO</name>
<dbReference type="STRING" id="1150368.SAMN02927921_00394"/>
<protein>
    <recommendedName>
        <fullName evidence="5">Succinylglutamate desuccinylase/Aspartoacylase catalytic domain-containing protein</fullName>
    </recommendedName>
</protein>
<keyword evidence="7" id="KW-1185">Reference proteome</keyword>
<dbReference type="Gene3D" id="3.40.630.10">
    <property type="entry name" value="Zn peptidases"/>
    <property type="match status" value="1"/>
</dbReference>
<dbReference type="PANTHER" id="PTHR37326:SF1">
    <property type="entry name" value="BLL3975 PROTEIN"/>
    <property type="match status" value="1"/>
</dbReference>
<dbReference type="SUPFAM" id="SSF53187">
    <property type="entry name" value="Zn-dependent exopeptidases"/>
    <property type="match status" value="1"/>
</dbReference>
<evidence type="ECO:0000259" key="5">
    <source>
        <dbReference type="Pfam" id="PF24827"/>
    </source>
</evidence>
<keyword evidence="2" id="KW-0479">Metal-binding</keyword>